<dbReference type="InterPro" id="IPR013211">
    <property type="entry name" value="LVIVD"/>
</dbReference>
<evidence type="ECO:0008006" key="4">
    <source>
        <dbReference type="Google" id="ProtNLM"/>
    </source>
</evidence>
<dbReference type="EMBL" id="BKAU01000005">
    <property type="protein sequence ID" value="GEP97567.1"/>
    <property type="molecule type" value="Genomic_DNA"/>
</dbReference>
<dbReference type="InterPro" id="IPR015943">
    <property type="entry name" value="WD40/YVTN_repeat-like_dom_sf"/>
</dbReference>
<dbReference type="Pfam" id="PF08309">
    <property type="entry name" value="LVIVD"/>
    <property type="match status" value="1"/>
</dbReference>
<proteinExistence type="predicted"/>
<feature type="signal peptide" evidence="1">
    <location>
        <begin position="1"/>
        <end position="21"/>
    </location>
</feature>
<name>A0A512RPF5_9BACT</name>
<protein>
    <recommendedName>
        <fullName evidence="4">LVIVD repeat-containing protein</fullName>
    </recommendedName>
</protein>
<sequence>MLLLMRTVLYFILSAFLLLPAACSKESKSTQQPTGKGGSMARFALAGNYLYVVNTTWLHVYDVSENGQPVIKNKVNAGWNIETIFAYDNKLFLGSSSALYIFSLNDPVTPVWESGVTHLRSCDPVVTQGNTAFVTLRGGSTCGGTTNALMVYDVTDIKAPALKASIPMKGPYGLGVQDSALYVCDGADGLTVFDIKSPHAPRKLQTIEGGDMYIDVIPYNGVLIAYVRNGVRFFDISKPQEPVLLSALMD</sequence>
<evidence type="ECO:0000313" key="3">
    <source>
        <dbReference type="Proteomes" id="UP000321436"/>
    </source>
</evidence>
<dbReference type="Gene3D" id="2.130.10.10">
    <property type="entry name" value="YVTN repeat-like/Quinoprotein amine dehydrogenase"/>
    <property type="match status" value="1"/>
</dbReference>
<keyword evidence="1" id="KW-0732">Signal</keyword>
<dbReference type="SUPFAM" id="SSF63825">
    <property type="entry name" value="YWTD domain"/>
    <property type="match status" value="1"/>
</dbReference>
<reference evidence="2 3" key="1">
    <citation type="submission" date="2019-07" db="EMBL/GenBank/DDBJ databases">
        <title>Whole genome shotgun sequence of Chitinophaga cymbidii NBRC 109752.</title>
        <authorList>
            <person name="Hosoyama A."/>
            <person name="Uohara A."/>
            <person name="Ohji S."/>
            <person name="Ichikawa N."/>
        </authorList>
    </citation>
    <scope>NUCLEOTIDE SEQUENCE [LARGE SCALE GENOMIC DNA]</scope>
    <source>
        <strain evidence="2 3">NBRC 109752</strain>
    </source>
</reference>
<dbReference type="OrthoDB" id="1521841at2"/>
<feature type="chain" id="PRO_5021751625" description="LVIVD repeat-containing protein" evidence="1">
    <location>
        <begin position="22"/>
        <end position="250"/>
    </location>
</feature>
<keyword evidence="3" id="KW-1185">Reference proteome</keyword>
<evidence type="ECO:0000313" key="2">
    <source>
        <dbReference type="EMBL" id="GEP97567.1"/>
    </source>
</evidence>
<dbReference type="Proteomes" id="UP000321436">
    <property type="component" value="Unassembled WGS sequence"/>
</dbReference>
<dbReference type="AlphaFoldDB" id="A0A512RPF5"/>
<comment type="caution">
    <text evidence="2">The sequence shown here is derived from an EMBL/GenBank/DDBJ whole genome shotgun (WGS) entry which is preliminary data.</text>
</comment>
<accession>A0A512RPF5</accession>
<organism evidence="2 3">
    <name type="scientific">Chitinophaga cymbidii</name>
    <dbReference type="NCBI Taxonomy" id="1096750"/>
    <lineage>
        <taxon>Bacteria</taxon>
        <taxon>Pseudomonadati</taxon>
        <taxon>Bacteroidota</taxon>
        <taxon>Chitinophagia</taxon>
        <taxon>Chitinophagales</taxon>
        <taxon>Chitinophagaceae</taxon>
        <taxon>Chitinophaga</taxon>
    </lineage>
</organism>
<gene>
    <name evidence="2" type="ORF">CCY01nite_38270</name>
</gene>
<evidence type="ECO:0000256" key="1">
    <source>
        <dbReference type="SAM" id="SignalP"/>
    </source>
</evidence>